<evidence type="ECO:0000313" key="1">
    <source>
        <dbReference type="EMBL" id="KMM37029.1"/>
    </source>
</evidence>
<keyword evidence="2" id="KW-1185">Reference proteome</keyword>
<accession>A0A0J6CYA9</accession>
<protein>
    <submittedName>
        <fullName evidence="1">Uncharacterized protein</fullName>
    </submittedName>
</protein>
<dbReference type="Proteomes" id="UP000035996">
    <property type="component" value="Unassembled WGS sequence"/>
</dbReference>
<gene>
    <name evidence="1" type="ORF">AB986_14120</name>
</gene>
<organism evidence="1 2">
    <name type="scientific">Guptibacillus hwajinpoensis</name>
    <dbReference type="NCBI Taxonomy" id="208199"/>
    <lineage>
        <taxon>Bacteria</taxon>
        <taxon>Bacillati</taxon>
        <taxon>Bacillota</taxon>
        <taxon>Bacilli</taxon>
        <taxon>Bacillales</taxon>
        <taxon>Guptibacillaceae</taxon>
        <taxon>Guptibacillus</taxon>
    </lineage>
</organism>
<evidence type="ECO:0000313" key="2">
    <source>
        <dbReference type="Proteomes" id="UP000035996"/>
    </source>
</evidence>
<sequence>MNFRLRQLIDCEVKLTVECGGECEEVIAKICFVGSDYVEIRKVDSDPGDECEVNKKDTFIIPIKNISGIKVNNCCRCDCDCNCK</sequence>
<comment type="caution">
    <text evidence="1">The sequence shown here is derived from an EMBL/GenBank/DDBJ whole genome shotgun (WGS) entry which is preliminary data.</text>
</comment>
<reference evidence="1" key="1">
    <citation type="submission" date="2015-06" db="EMBL/GenBank/DDBJ databases">
        <authorList>
            <person name="Liu B."/>
            <person name="Wang J."/>
            <person name="Zhu Y."/>
            <person name="Liu G."/>
            <person name="Chen Q."/>
            <person name="Zheng C."/>
            <person name="Che J."/>
            <person name="Ge C."/>
            <person name="Shi H."/>
            <person name="Pan Z."/>
            <person name="Liu X."/>
        </authorList>
    </citation>
    <scope>NUCLEOTIDE SEQUENCE [LARGE SCALE GENOMIC DNA]</scope>
    <source>
        <strain evidence="1">DSM 16346</strain>
    </source>
</reference>
<dbReference type="EMBL" id="LELK01000004">
    <property type="protein sequence ID" value="KMM37029.1"/>
    <property type="molecule type" value="Genomic_DNA"/>
</dbReference>
<name>A0A0J6CYA9_9BACL</name>
<proteinExistence type="predicted"/>
<dbReference type="AlphaFoldDB" id="A0A0J6CYA9"/>